<dbReference type="OrthoDB" id="278699at2"/>
<dbReference type="PANTHER" id="PTHR12463">
    <property type="entry name" value="OXYGENASE-RELATED"/>
    <property type="match status" value="1"/>
</dbReference>
<dbReference type="EMBL" id="MKIP01000034">
    <property type="protein sequence ID" value="OLP61080.1"/>
    <property type="molecule type" value="Genomic_DNA"/>
</dbReference>
<dbReference type="RefSeq" id="WP_075626971.1">
    <property type="nucleotide sequence ID" value="NZ_FOAM01000006.1"/>
</dbReference>
<feature type="domain" description="Fe2OG dioxygenase" evidence="1">
    <location>
        <begin position="89"/>
        <end position="191"/>
    </location>
</feature>
<name>A0A1Q9AZG2_9HYPH</name>
<sequence length="201" mass="21845">MDHALNAAALPPGVTYVRDVLSSEEEQVITDKLDAATWSNVLKRRVQHFGYIYDYKARTVSAEAYLGALPAWLGDLADRLLISGHVSALPDQVIANEYLPGQGISAHVDCVPCFGQSIASISLLSPCEMIFRERGGSRSLAVTLHPRSCIVLTGAGRYDWTHEIPARKSDIVDGAKAQRGRRISLTFRKVTPPAVSTMAAL</sequence>
<evidence type="ECO:0000313" key="2">
    <source>
        <dbReference type="EMBL" id="OLP61080.1"/>
    </source>
</evidence>
<dbReference type="GO" id="GO:0016491">
    <property type="term" value="F:oxidoreductase activity"/>
    <property type="evidence" value="ECO:0007669"/>
    <property type="project" value="TreeGrafter"/>
</dbReference>
<protein>
    <submittedName>
        <fullName evidence="2">DNA repair protein</fullName>
    </submittedName>
</protein>
<proteinExistence type="predicted"/>
<evidence type="ECO:0000313" key="3">
    <source>
        <dbReference type="Proteomes" id="UP000186364"/>
    </source>
</evidence>
<dbReference type="InterPro" id="IPR005123">
    <property type="entry name" value="Oxoglu/Fe-dep_dioxygenase_dom"/>
</dbReference>
<dbReference type="PROSITE" id="PS51471">
    <property type="entry name" value="FE2OG_OXY"/>
    <property type="match status" value="1"/>
</dbReference>
<dbReference type="GO" id="GO:0032451">
    <property type="term" value="F:demethylase activity"/>
    <property type="evidence" value="ECO:0007669"/>
    <property type="project" value="TreeGrafter"/>
</dbReference>
<dbReference type="Pfam" id="PF13532">
    <property type="entry name" value="2OG-FeII_Oxy_2"/>
    <property type="match status" value="1"/>
</dbReference>
<dbReference type="InterPro" id="IPR032857">
    <property type="entry name" value="ALKBH4"/>
</dbReference>
<organism evidence="2 3">
    <name type="scientific">Xaviernesmea oryzae</name>
    <dbReference type="NCBI Taxonomy" id="464029"/>
    <lineage>
        <taxon>Bacteria</taxon>
        <taxon>Pseudomonadati</taxon>
        <taxon>Pseudomonadota</taxon>
        <taxon>Alphaproteobacteria</taxon>
        <taxon>Hyphomicrobiales</taxon>
        <taxon>Rhizobiaceae</taxon>
        <taxon>Rhizobium/Agrobacterium group</taxon>
        <taxon>Xaviernesmea</taxon>
    </lineage>
</organism>
<reference evidence="2 3" key="1">
    <citation type="submission" date="2016-09" db="EMBL/GenBank/DDBJ databases">
        <title>Rhizobium sp. nov., a novel species isolated from the rice rhizosphere.</title>
        <authorList>
            <person name="Zhao J."/>
            <person name="Zhang X."/>
        </authorList>
    </citation>
    <scope>NUCLEOTIDE SEQUENCE [LARGE SCALE GENOMIC DNA]</scope>
    <source>
        <strain evidence="2 3">1.7048</strain>
    </source>
</reference>
<dbReference type="PANTHER" id="PTHR12463:SF1">
    <property type="entry name" value="2-OXOGLUTARATE AND FE-DEPENDENT OXYGENASE FAMILY PROTEIN"/>
    <property type="match status" value="1"/>
</dbReference>
<gene>
    <name evidence="2" type="ORF">BJF93_03265</name>
</gene>
<dbReference type="AlphaFoldDB" id="A0A1Q9AZG2"/>
<accession>A0A1Q9AZG2</accession>
<dbReference type="Gene3D" id="2.60.120.590">
    <property type="entry name" value="Alpha-ketoglutarate-dependent dioxygenase AlkB-like"/>
    <property type="match status" value="1"/>
</dbReference>
<dbReference type="InterPro" id="IPR037151">
    <property type="entry name" value="AlkB-like_sf"/>
</dbReference>
<dbReference type="SUPFAM" id="SSF51197">
    <property type="entry name" value="Clavaminate synthase-like"/>
    <property type="match status" value="1"/>
</dbReference>
<dbReference type="GO" id="GO:0070988">
    <property type="term" value="P:demethylation"/>
    <property type="evidence" value="ECO:0007669"/>
    <property type="project" value="InterPro"/>
</dbReference>
<dbReference type="Proteomes" id="UP000186364">
    <property type="component" value="Unassembled WGS sequence"/>
</dbReference>
<keyword evidence="3" id="KW-1185">Reference proteome</keyword>
<evidence type="ECO:0000259" key="1">
    <source>
        <dbReference type="PROSITE" id="PS51471"/>
    </source>
</evidence>
<dbReference type="InterPro" id="IPR027450">
    <property type="entry name" value="AlkB-like"/>
</dbReference>
<comment type="caution">
    <text evidence="2">The sequence shown here is derived from an EMBL/GenBank/DDBJ whole genome shotgun (WGS) entry which is preliminary data.</text>
</comment>